<sequence>MFWRFGLNHSAIDGLLDKEDLTLEELLDEEDLLQECKAHNNNLRDPVILFQLLNYIIRDDLDERQKFKYPFVACEVLSCEIWTICEAIIDNGDLLNSFWQVLDREPPLNPLQASYFMKVNVVLLQKKMSEKMLNHMETSAIMDLLLKLISVEEYPEGAGIIDWLNSEGLVEELISRLNPYLEPDAHSTTAQIISDIIAISQSSSPEQGGVGPNALSRELISDYNEEAMLSLSPHQHQHQYPAVDLSDMLKVLANRVDDFKALLENPKSVSGQIDTTIGKMVPLGFERFRICELFAELLHCSNMDDDYQDQDHEFSHNISHDKQTNILNILDENNQNIQKSQIEVENQDDNQNNDQNNVENVDQNSDKNGDQNGDKNVDENNNDENNYQNNVENVQKVENKKDTNHTDSCSVSSVSSPMSMEIVENIKTPPGLEHMVQQLNKSNGSTNSQLPVGDILKAKFIEYKIIPTCLWNNFLHTVVYDMIVQIFNGRMDIGYNKSLAISVFTDGQLTKRITNAQRLNDYEVQPKGVRLGYMGHLTFIAEEVVKLLDRYAVEIGEKAEDWQEYVSKTLRETRDRDREPLGGQRPTNLDSMSPSRDESEEEEEEDDAIEGVTDGDMASDQFDRDADFEMHGAFMNQNMLEGDPFENRRSAVDNFVDSDDDDSSSQWTLPNHQNHQERKQLLTIADWSADFQSGYKINQNSNISANDQSSSTTPNITISQSIPSKETNVQQTRTFSKSIQDDTEKDNDVKESTEKSSIPVNSHLHESLDNTNLVDLQHTNFDTFDKIGINLDNNDNLNDDQKVRDDNQLEIHQ</sequence>
<dbReference type="Pfam" id="PF04499">
    <property type="entry name" value="SAPS"/>
    <property type="match status" value="1"/>
</dbReference>
<evidence type="ECO:0000256" key="2">
    <source>
        <dbReference type="ARBA" id="ARBA00023306"/>
    </source>
</evidence>
<feature type="region of interest" description="Disordered" evidence="3">
    <location>
        <begin position="793"/>
        <end position="813"/>
    </location>
</feature>
<feature type="compositionally biased region" description="Polar residues" evidence="3">
    <location>
        <begin position="702"/>
        <end position="738"/>
    </location>
</feature>
<dbReference type="PANTHER" id="PTHR12634">
    <property type="entry name" value="SIT4 YEAST -ASSOCIATING PROTEIN-RELATED"/>
    <property type="match status" value="1"/>
</dbReference>
<accession>A0A9N8V9N1</accession>
<dbReference type="GO" id="GO:0005829">
    <property type="term" value="C:cytosol"/>
    <property type="evidence" value="ECO:0007669"/>
    <property type="project" value="TreeGrafter"/>
</dbReference>
<dbReference type="GO" id="GO:0005634">
    <property type="term" value="C:nucleus"/>
    <property type="evidence" value="ECO:0007669"/>
    <property type="project" value="TreeGrafter"/>
</dbReference>
<feature type="compositionally biased region" description="Basic and acidic residues" evidence="3">
    <location>
        <begin position="799"/>
        <end position="813"/>
    </location>
</feature>
<dbReference type="GO" id="GO:0019903">
    <property type="term" value="F:protein phosphatase binding"/>
    <property type="evidence" value="ECO:0007669"/>
    <property type="project" value="InterPro"/>
</dbReference>
<feature type="compositionally biased region" description="Basic and acidic residues" evidence="3">
    <location>
        <begin position="571"/>
        <end position="580"/>
    </location>
</feature>
<dbReference type="EMBL" id="CAJVPK010000067">
    <property type="protein sequence ID" value="CAG8441877.1"/>
    <property type="molecule type" value="Genomic_DNA"/>
</dbReference>
<evidence type="ECO:0000313" key="4">
    <source>
        <dbReference type="EMBL" id="CAG8441877.1"/>
    </source>
</evidence>
<organism evidence="4 5">
    <name type="scientific">Diversispora eburnea</name>
    <dbReference type="NCBI Taxonomy" id="1213867"/>
    <lineage>
        <taxon>Eukaryota</taxon>
        <taxon>Fungi</taxon>
        <taxon>Fungi incertae sedis</taxon>
        <taxon>Mucoromycota</taxon>
        <taxon>Glomeromycotina</taxon>
        <taxon>Glomeromycetes</taxon>
        <taxon>Diversisporales</taxon>
        <taxon>Diversisporaceae</taxon>
        <taxon>Diversispora</taxon>
    </lineage>
</organism>
<dbReference type="InterPro" id="IPR007587">
    <property type="entry name" value="SAPS"/>
</dbReference>
<feature type="region of interest" description="Disordered" evidence="3">
    <location>
        <begin position="702"/>
        <end position="758"/>
    </location>
</feature>
<feature type="region of interest" description="Disordered" evidence="3">
    <location>
        <begin position="347"/>
        <end position="389"/>
    </location>
</feature>
<evidence type="ECO:0000256" key="3">
    <source>
        <dbReference type="SAM" id="MobiDB-lite"/>
    </source>
</evidence>
<feature type="compositionally biased region" description="Basic and acidic residues" evidence="3">
    <location>
        <begin position="364"/>
        <end position="378"/>
    </location>
</feature>
<feature type="region of interest" description="Disordered" evidence="3">
    <location>
        <begin position="653"/>
        <end position="675"/>
    </location>
</feature>
<dbReference type="PANTHER" id="PTHR12634:SF8">
    <property type="entry name" value="FIERY MOUNTAIN, ISOFORM D"/>
    <property type="match status" value="1"/>
</dbReference>
<dbReference type="OrthoDB" id="295029at2759"/>
<feature type="compositionally biased region" description="Low complexity" evidence="3">
    <location>
        <begin position="349"/>
        <end position="363"/>
    </location>
</feature>
<feature type="region of interest" description="Disordered" evidence="3">
    <location>
        <begin position="571"/>
        <end position="620"/>
    </location>
</feature>
<evidence type="ECO:0000256" key="1">
    <source>
        <dbReference type="ARBA" id="ARBA00006180"/>
    </source>
</evidence>
<feature type="compositionally biased region" description="Acidic residues" evidence="3">
    <location>
        <begin position="598"/>
        <end position="609"/>
    </location>
</feature>
<gene>
    <name evidence="4" type="ORF">DEBURN_LOCUS1504</name>
</gene>
<dbReference type="Proteomes" id="UP000789706">
    <property type="component" value="Unassembled WGS sequence"/>
</dbReference>
<keyword evidence="5" id="KW-1185">Reference proteome</keyword>
<comment type="similarity">
    <text evidence="1">Belongs to the SAPS family.</text>
</comment>
<protein>
    <submittedName>
        <fullName evidence="4">11860_t:CDS:1</fullName>
    </submittedName>
</protein>
<dbReference type="AlphaFoldDB" id="A0A9N8V9N1"/>
<comment type="caution">
    <text evidence="4">The sequence shown here is derived from an EMBL/GenBank/DDBJ whole genome shotgun (WGS) entry which is preliminary data.</text>
</comment>
<name>A0A9N8V9N1_9GLOM</name>
<evidence type="ECO:0000313" key="5">
    <source>
        <dbReference type="Proteomes" id="UP000789706"/>
    </source>
</evidence>
<dbReference type="GO" id="GO:0019888">
    <property type="term" value="F:protein phosphatase regulator activity"/>
    <property type="evidence" value="ECO:0007669"/>
    <property type="project" value="TreeGrafter"/>
</dbReference>
<feature type="compositionally biased region" description="Basic and acidic residues" evidence="3">
    <location>
        <begin position="739"/>
        <end position="754"/>
    </location>
</feature>
<proteinExistence type="inferred from homology"/>
<keyword evidence="2" id="KW-0131">Cell cycle</keyword>
<reference evidence="4" key="1">
    <citation type="submission" date="2021-06" db="EMBL/GenBank/DDBJ databases">
        <authorList>
            <person name="Kallberg Y."/>
            <person name="Tangrot J."/>
            <person name="Rosling A."/>
        </authorList>
    </citation>
    <scope>NUCLEOTIDE SEQUENCE</scope>
    <source>
        <strain evidence="4">AZ414A</strain>
    </source>
</reference>